<dbReference type="InterPro" id="IPR003663">
    <property type="entry name" value="Sugar/inositol_transpt"/>
</dbReference>
<feature type="transmembrane region" description="Helical" evidence="6">
    <location>
        <begin position="426"/>
        <end position="446"/>
    </location>
</feature>
<evidence type="ECO:0000256" key="5">
    <source>
        <dbReference type="ARBA" id="ARBA00023180"/>
    </source>
</evidence>
<dbReference type="AlphaFoldDB" id="A0A6I9W5F6"/>
<feature type="transmembrane region" description="Helical" evidence="6">
    <location>
        <begin position="332"/>
        <end position="352"/>
    </location>
</feature>
<feature type="domain" description="Major facilitator superfamily (MFS) profile" evidence="7">
    <location>
        <begin position="36"/>
        <end position="450"/>
    </location>
</feature>
<accession>A0A6I9W5F6</accession>
<dbReference type="Gene3D" id="1.20.1250.20">
    <property type="entry name" value="MFS general substrate transporter like domains"/>
    <property type="match status" value="1"/>
</dbReference>
<feature type="transmembrane region" description="Helical" evidence="6">
    <location>
        <begin position="101"/>
        <end position="119"/>
    </location>
</feature>
<dbReference type="GO" id="GO:0016020">
    <property type="term" value="C:membrane"/>
    <property type="evidence" value="ECO:0007669"/>
    <property type="project" value="UniProtKB-SubCell"/>
</dbReference>
<evidence type="ECO:0000313" key="9">
    <source>
        <dbReference type="RefSeq" id="XP_011637214.1"/>
    </source>
</evidence>
<dbReference type="Proteomes" id="UP000504615">
    <property type="component" value="Unplaced"/>
</dbReference>
<keyword evidence="3 6" id="KW-1133">Transmembrane helix</keyword>
<evidence type="ECO:0000256" key="1">
    <source>
        <dbReference type="ARBA" id="ARBA00004141"/>
    </source>
</evidence>
<dbReference type="KEGG" id="pbar:105427245"/>
<dbReference type="FunFam" id="1.20.1250.20:FF:000249">
    <property type="entry name" value="facilitated trehalose transporter Tret1"/>
    <property type="match status" value="1"/>
</dbReference>
<proteinExistence type="predicted"/>
<dbReference type="GO" id="GO:0022857">
    <property type="term" value="F:transmembrane transporter activity"/>
    <property type="evidence" value="ECO:0007669"/>
    <property type="project" value="InterPro"/>
</dbReference>
<evidence type="ECO:0000256" key="3">
    <source>
        <dbReference type="ARBA" id="ARBA00022989"/>
    </source>
</evidence>
<organism evidence="8 9">
    <name type="scientific">Pogonomyrmex barbatus</name>
    <name type="common">red harvester ant</name>
    <dbReference type="NCBI Taxonomy" id="144034"/>
    <lineage>
        <taxon>Eukaryota</taxon>
        <taxon>Metazoa</taxon>
        <taxon>Ecdysozoa</taxon>
        <taxon>Arthropoda</taxon>
        <taxon>Hexapoda</taxon>
        <taxon>Insecta</taxon>
        <taxon>Pterygota</taxon>
        <taxon>Neoptera</taxon>
        <taxon>Endopterygota</taxon>
        <taxon>Hymenoptera</taxon>
        <taxon>Apocrita</taxon>
        <taxon>Aculeata</taxon>
        <taxon>Formicoidea</taxon>
        <taxon>Formicidae</taxon>
        <taxon>Myrmicinae</taxon>
        <taxon>Pogonomyrmex</taxon>
    </lineage>
</organism>
<evidence type="ECO:0000256" key="4">
    <source>
        <dbReference type="ARBA" id="ARBA00023136"/>
    </source>
</evidence>
<dbReference type="GeneID" id="105427245"/>
<gene>
    <name evidence="9" type="primary">LOC105427245</name>
</gene>
<keyword evidence="8" id="KW-1185">Reference proteome</keyword>
<name>A0A6I9W5F6_9HYME</name>
<keyword evidence="5" id="KW-0325">Glycoprotein</keyword>
<dbReference type="Pfam" id="PF00083">
    <property type="entry name" value="Sugar_tr"/>
    <property type="match status" value="1"/>
</dbReference>
<dbReference type="PROSITE" id="PS00216">
    <property type="entry name" value="SUGAR_TRANSPORT_1"/>
    <property type="match status" value="1"/>
</dbReference>
<dbReference type="SUPFAM" id="SSF103473">
    <property type="entry name" value="MFS general substrate transporter"/>
    <property type="match status" value="1"/>
</dbReference>
<protein>
    <submittedName>
        <fullName evidence="9">Facilitated trehalose transporter Tret1-like</fullName>
    </submittedName>
</protein>
<dbReference type="OrthoDB" id="6612291at2759"/>
<keyword evidence="4 6" id="KW-0472">Membrane</keyword>
<dbReference type="PANTHER" id="PTHR48021:SF32">
    <property type="entry name" value="FACILITATED TREHALOSE TRANSPORTER TRET1-2 HOMOLOG-LIKE PROTEIN"/>
    <property type="match status" value="1"/>
</dbReference>
<dbReference type="InterPro" id="IPR005828">
    <property type="entry name" value="MFS_sugar_transport-like"/>
</dbReference>
<reference evidence="9" key="1">
    <citation type="submission" date="2025-08" db="UniProtKB">
        <authorList>
            <consortium name="RefSeq"/>
        </authorList>
    </citation>
    <scope>IDENTIFICATION</scope>
</reference>
<comment type="subcellular location">
    <subcellularLocation>
        <location evidence="1">Membrane</location>
        <topology evidence="1">Multi-pass membrane protein</topology>
    </subcellularLocation>
</comment>
<dbReference type="PANTHER" id="PTHR48021">
    <property type="match status" value="1"/>
</dbReference>
<dbReference type="RefSeq" id="XP_011637214.1">
    <property type="nucleotide sequence ID" value="XM_011638912.1"/>
</dbReference>
<feature type="transmembrane region" description="Helical" evidence="6">
    <location>
        <begin position="125"/>
        <end position="146"/>
    </location>
</feature>
<evidence type="ECO:0000256" key="6">
    <source>
        <dbReference type="SAM" id="Phobius"/>
    </source>
</evidence>
<evidence type="ECO:0000256" key="2">
    <source>
        <dbReference type="ARBA" id="ARBA00022692"/>
    </source>
</evidence>
<feature type="transmembrane region" description="Helical" evidence="6">
    <location>
        <begin position="268"/>
        <end position="292"/>
    </location>
</feature>
<evidence type="ECO:0000313" key="8">
    <source>
        <dbReference type="Proteomes" id="UP000504615"/>
    </source>
</evidence>
<dbReference type="InterPro" id="IPR036259">
    <property type="entry name" value="MFS_trans_sf"/>
</dbReference>
<evidence type="ECO:0000259" key="7">
    <source>
        <dbReference type="PROSITE" id="PS50850"/>
    </source>
</evidence>
<keyword evidence="2 6" id="KW-0812">Transmembrane</keyword>
<feature type="transmembrane region" description="Helical" evidence="6">
    <location>
        <begin position="304"/>
        <end position="325"/>
    </location>
</feature>
<sequence>MLQVLPKFHAGALPSKAEAEHIYRSLAAYFPGKILAGLAAHSGQISVGLSQGYSAILIPKLFETNFADQSQASWIASLGVVSNPLGALVAGICAECFGRRFAIALATLPHIIGWLLIALSRNMPMLYTGRFVSGIGTGMANGLYLYVSEAAAPDQRAWLASCGPVLVSLGVLMVYSLGAVTTWQKAAAISIGPAILSLALSRLLPETPVWLVSRGRTDEAKEALLWLRGPGLNADKEYRELCEANAKRKEKKNSLLRALHKPNVWKPFLILLTFFALQQLSGIYVILFYAVSVLKDIGIDVNEYAASVGMGFIRLFASILGAGLANSFGRKILAFASGLGMAIAAVGVALSFRFDLPSWVPLLCIGTHVGASMIGFLTLPWVMTSELYPLRFRGSVGGLTTSIVQILTFVTIKTYPDLNVIVGLEFTMWIFGVASALGAIFALAILPETWGRSLDDIEMKFSSKLSDNKSSSNLWSNQLMVQPTNVILQRFTSISEEKQSNIAANVYTYDNVCLELSPEKLEDTKTEKESTRDQRITSIITLEHVCI</sequence>
<dbReference type="PROSITE" id="PS50850">
    <property type="entry name" value="MFS"/>
    <property type="match status" value="1"/>
</dbReference>
<feature type="transmembrane region" description="Helical" evidence="6">
    <location>
        <begin position="394"/>
        <end position="414"/>
    </location>
</feature>
<dbReference type="InterPro" id="IPR005829">
    <property type="entry name" value="Sugar_transporter_CS"/>
</dbReference>
<dbReference type="PRINTS" id="PR00171">
    <property type="entry name" value="SUGRTRNSPORT"/>
</dbReference>
<feature type="transmembrane region" description="Helical" evidence="6">
    <location>
        <begin position="358"/>
        <end position="382"/>
    </location>
</feature>
<dbReference type="InterPro" id="IPR050549">
    <property type="entry name" value="MFS_Trehalose_Transporter"/>
</dbReference>
<feature type="transmembrane region" description="Helical" evidence="6">
    <location>
        <begin position="158"/>
        <end position="180"/>
    </location>
</feature>
<dbReference type="InterPro" id="IPR020846">
    <property type="entry name" value="MFS_dom"/>
</dbReference>